<name>V4KI63_EUTSA</name>
<keyword evidence="2" id="KW-1133">Transmembrane helix</keyword>
<dbReference type="PANTHER" id="PTHR36721:SF16">
    <property type="entry name" value="HYDROXYPROLINE-RICH GLYCOPROTEIN FAMILY PROTEIN"/>
    <property type="match status" value="1"/>
</dbReference>
<reference evidence="3 4" key="1">
    <citation type="journal article" date="2013" name="Front. Plant Sci.">
        <title>The Reference Genome of the Halophytic Plant Eutrema salsugineum.</title>
        <authorList>
            <person name="Yang R."/>
            <person name="Jarvis D.E."/>
            <person name="Chen H."/>
            <person name="Beilstein M.A."/>
            <person name="Grimwood J."/>
            <person name="Jenkins J."/>
            <person name="Shu S."/>
            <person name="Prochnik S."/>
            <person name="Xin M."/>
            <person name="Ma C."/>
            <person name="Schmutz J."/>
            <person name="Wing R.A."/>
            <person name="Mitchell-Olds T."/>
            <person name="Schumaker K.S."/>
            <person name="Wang X."/>
        </authorList>
    </citation>
    <scope>NUCLEOTIDE SEQUENCE [LARGE SCALE GENOMIC DNA]</scope>
</reference>
<dbReference type="EMBL" id="KI517609">
    <property type="protein sequence ID" value="ESQ37495.1"/>
    <property type="molecule type" value="Genomic_DNA"/>
</dbReference>
<evidence type="ECO:0000313" key="3">
    <source>
        <dbReference type="EMBL" id="ESQ37495.1"/>
    </source>
</evidence>
<dbReference type="STRING" id="72664.V4KI63"/>
<gene>
    <name evidence="3" type="ORF">EUTSA_v10002916mg</name>
</gene>
<dbReference type="Gramene" id="ESQ37495">
    <property type="protein sequence ID" value="ESQ37495"/>
    <property type="gene ID" value="EUTSA_v10002916mg"/>
</dbReference>
<feature type="compositionally biased region" description="Polar residues" evidence="1">
    <location>
        <begin position="232"/>
        <end position="241"/>
    </location>
</feature>
<feature type="region of interest" description="Disordered" evidence="1">
    <location>
        <begin position="1"/>
        <end position="24"/>
    </location>
</feature>
<sequence length="302" mass="31284">MESIRDVPSASSSAPRRRGPEDDPVVLRAKIATLEESQSAYHQEVQEELLEYDSIFDIIALSIPDVANALRAKRQKRAAEKEARLVARRVATQAAGTQGASTSGGATHAAGTQGASTNGGEDQSHAPLGIITISSLLMLVLVSGEISTKVSPAPAPDLSTDATDSPPIHAPTPEFGSPSPAESPIAYSSLPQPETEHSPSPSPSPSDSPSLSPPLPDDHASPSSSPSPSPSQEASDLNHSDITGVEEEKSSGGGGMSGGKKAGVAFGTIAAVCVVGLAGFVYKRRQENIRRSRYGYAAREML</sequence>
<keyword evidence="4" id="KW-1185">Reference proteome</keyword>
<protein>
    <submittedName>
        <fullName evidence="3">Uncharacterized protein</fullName>
    </submittedName>
</protein>
<dbReference type="PANTHER" id="PTHR36721">
    <property type="entry name" value="PROLINE-RICH FAMILY PROTEIN"/>
    <property type="match status" value="1"/>
</dbReference>
<dbReference type="Proteomes" id="UP000030689">
    <property type="component" value="Unassembled WGS sequence"/>
</dbReference>
<keyword evidence="2" id="KW-0812">Transmembrane</keyword>
<feature type="compositionally biased region" description="Pro residues" evidence="1">
    <location>
        <begin position="200"/>
        <end position="215"/>
    </location>
</feature>
<feature type="compositionally biased region" description="Low complexity" evidence="1">
    <location>
        <begin position="93"/>
        <end position="116"/>
    </location>
</feature>
<organism evidence="3 4">
    <name type="scientific">Eutrema salsugineum</name>
    <name type="common">Saltwater cress</name>
    <name type="synonym">Sisymbrium salsugineum</name>
    <dbReference type="NCBI Taxonomy" id="72664"/>
    <lineage>
        <taxon>Eukaryota</taxon>
        <taxon>Viridiplantae</taxon>
        <taxon>Streptophyta</taxon>
        <taxon>Embryophyta</taxon>
        <taxon>Tracheophyta</taxon>
        <taxon>Spermatophyta</taxon>
        <taxon>Magnoliopsida</taxon>
        <taxon>eudicotyledons</taxon>
        <taxon>Gunneridae</taxon>
        <taxon>Pentapetalae</taxon>
        <taxon>rosids</taxon>
        <taxon>malvids</taxon>
        <taxon>Brassicales</taxon>
        <taxon>Brassicaceae</taxon>
        <taxon>Eutremeae</taxon>
        <taxon>Eutrema</taxon>
    </lineage>
</organism>
<accession>V4KI63</accession>
<evidence type="ECO:0000313" key="4">
    <source>
        <dbReference type="Proteomes" id="UP000030689"/>
    </source>
</evidence>
<feature type="transmembrane region" description="Helical" evidence="2">
    <location>
        <begin position="262"/>
        <end position="282"/>
    </location>
</feature>
<dbReference type="AlphaFoldDB" id="V4KI63"/>
<dbReference type="KEGG" id="eus:EUTSA_v10002916mg"/>
<evidence type="ECO:0000256" key="1">
    <source>
        <dbReference type="SAM" id="MobiDB-lite"/>
    </source>
</evidence>
<evidence type="ECO:0000256" key="2">
    <source>
        <dbReference type="SAM" id="Phobius"/>
    </source>
</evidence>
<keyword evidence="2" id="KW-0472">Membrane</keyword>
<dbReference type="eggNOG" id="ENOG502S3TU">
    <property type="taxonomic scope" value="Eukaryota"/>
</dbReference>
<feature type="region of interest" description="Disordered" evidence="1">
    <location>
        <begin position="93"/>
        <end position="123"/>
    </location>
</feature>
<proteinExistence type="predicted"/>
<feature type="region of interest" description="Disordered" evidence="1">
    <location>
        <begin position="151"/>
        <end position="258"/>
    </location>
</feature>